<dbReference type="EMBL" id="MU274903">
    <property type="protein sequence ID" value="KAI0092458.1"/>
    <property type="molecule type" value="Genomic_DNA"/>
</dbReference>
<dbReference type="Proteomes" id="UP001055072">
    <property type="component" value="Unassembled WGS sequence"/>
</dbReference>
<name>A0ACB8UDQ9_9APHY</name>
<gene>
    <name evidence="1" type="ORF">BDY19DRAFT_903275</name>
</gene>
<evidence type="ECO:0000313" key="2">
    <source>
        <dbReference type="Proteomes" id="UP001055072"/>
    </source>
</evidence>
<keyword evidence="2" id="KW-1185">Reference proteome</keyword>
<evidence type="ECO:0000313" key="1">
    <source>
        <dbReference type="EMBL" id="KAI0092458.1"/>
    </source>
</evidence>
<reference evidence="1" key="1">
    <citation type="journal article" date="2021" name="Environ. Microbiol.">
        <title>Gene family expansions and transcriptome signatures uncover fungal adaptations to wood decay.</title>
        <authorList>
            <person name="Hage H."/>
            <person name="Miyauchi S."/>
            <person name="Viragh M."/>
            <person name="Drula E."/>
            <person name="Min B."/>
            <person name="Chaduli D."/>
            <person name="Navarro D."/>
            <person name="Favel A."/>
            <person name="Norest M."/>
            <person name="Lesage-Meessen L."/>
            <person name="Balint B."/>
            <person name="Merenyi Z."/>
            <person name="de Eugenio L."/>
            <person name="Morin E."/>
            <person name="Martinez A.T."/>
            <person name="Baldrian P."/>
            <person name="Stursova M."/>
            <person name="Martinez M.J."/>
            <person name="Novotny C."/>
            <person name="Magnuson J.K."/>
            <person name="Spatafora J.W."/>
            <person name="Maurice S."/>
            <person name="Pangilinan J."/>
            <person name="Andreopoulos W."/>
            <person name="LaButti K."/>
            <person name="Hundley H."/>
            <person name="Na H."/>
            <person name="Kuo A."/>
            <person name="Barry K."/>
            <person name="Lipzen A."/>
            <person name="Henrissat B."/>
            <person name="Riley R."/>
            <person name="Ahrendt S."/>
            <person name="Nagy L.G."/>
            <person name="Grigoriev I.V."/>
            <person name="Martin F."/>
            <person name="Rosso M.N."/>
        </authorList>
    </citation>
    <scope>NUCLEOTIDE SEQUENCE</scope>
    <source>
        <strain evidence="1">CBS 384.51</strain>
    </source>
</reference>
<proteinExistence type="predicted"/>
<sequence>MFNVDLAAVDEDGIPLRPTWSVNELLSSYPRPTISPSTLKRMYKLSALVPPAEGTREHADITRELEDLVKLVEAVKLVHVDEKVAYTDHGIPDGRIWEEGTGIPLEKSSKPGAVVKEEAHGRALLEHAQRTHNGLYVVDKSSRRE</sequence>
<protein>
    <submittedName>
        <fullName evidence="1">Uncharacterized protein</fullName>
    </submittedName>
</protein>
<organism evidence="1 2">
    <name type="scientific">Irpex rosettiformis</name>
    <dbReference type="NCBI Taxonomy" id="378272"/>
    <lineage>
        <taxon>Eukaryota</taxon>
        <taxon>Fungi</taxon>
        <taxon>Dikarya</taxon>
        <taxon>Basidiomycota</taxon>
        <taxon>Agaricomycotina</taxon>
        <taxon>Agaricomycetes</taxon>
        <taxon>Polyporales</taxon>
        <taxon>Irpicaceae</taxon>
        <taxon>Irpex</taxon>
    </lineage>
</organism>
<comment type="caution">
    <text evidence="1">The sequence shown here is derived from an EMBL/GenBank/DDBJ whole genome shotgun (WGS) entry which is preliminary data.</text>
</comment>
<accession>A0ACB8UDQ9</accession>